<keyword evidence="3" id="KW-1185">Reference proteome</keyword>
<feature type="region of interest" description="Disordered" evidence="1">
    <location>
        <begin position="51"/>
        <end position="79"/>
    </location>
</feature>
<proteinExistence type="predicted"/>
<sequence length="107" mass="12075">MFQNCCIPKSRSQVTTILKMNDENNHSKRKQDYARENAAFELEASTLLTLHEEVSSKRPDDPKPKTHAGKRNSKFLSKVSESASRAKSAYKAHLTVIKYVILAILLA</sequence>
<organism evidence="2 3">
    <name type="scientific">Chiloscyllium punctatum</name>
    <name type="common">Brownbanded bambooshark</name>
    <name type="synonym">Hemiscyllium punctatum</name>
    <dbReference type="NCBI Taxonomy" id="137246"/>
    <lineage>
        <taxon>Eukaryota</taxon>
        <taxon>Metazoa</taxon>
        <taxon>Chordata</taxon>
        <taxon>Craniata</taxon>
        <taxon>Vertebrata</taxon>
        <taxon>Chondrichthyes</taxon>
        <taxon>Elasmobranchii</taxon>
        <taxon>Galeomorphii</taxon>
        <taxon>Galeoidea</taxon>
        <taxon>Orectolobiformes</taxon>
        <taxon>Hemiscylliidae</taxon>
        <taxon>Chiloscyllium</taxon>
    </lineage>
</organism>
<evidence type="ECO:0000256" key="1">
    <source>
        <dbReference type="SAM" id="MobiDB-lite"/>
    </source>
</evidence>
<evidence type="ECO:0000313" key="3">
    <source>
        <dbReference type="Proteomes" id="UP000287033"/>
    </source>
</evidence>
<gene>
    <name evidence="2" type="ORF">chiPu_0020835</name>
</gene>
<evidence type="ECO:0000313" key="2">
    <source>
        <dbReference type="EMBL" id="GCC18567.1"/>
    </source>
</evidence>
<feature type="non-terminal residue" evidence="2">
    <location>
        <position position="107"/>
    </location>
</feature>
<protein>
    <submittedName>
        <fullName evidence="2">Uncharacterized protein</fullName>
    </submittedName>
</protein>
<name>A0A401RK91_CHIPU</name>
<reference evidence="2 3" key="1">
    <citation type="journal article" date="2018" name="Nat. Ecol. Evol.">
        <title>Shark genomes provide insights into elasmobranch evolution and the origin of vertebrates.</title>
        <authorList>
            <person name="Hara Y"/>
            <person name="Yamaguchi K"/>
            <person name="Onimaru K"/>
            <person name="Kadota M"/>
            <person name="Koyanagi M"/>
            <person name="Keeley SD"/>
            <person name="Tatsumi K"/>
            <person name="Tanaka K"/>
            <person name="Motone F"/>
            <person name="Kageyama Y"/>
            <person name="Nozu R"/>
            <person name="Adachi N"/>
            <person name="Nishimura O"/>
            <person name="Nakagawa R"/>
            <person name="Tanegashima C"/>
            <person name="Kiyatake I"/>
            <person name="Matsumoto R"/>
            <person name="Murakumo K"/>
            <person name="Nishida K"/>
            <person name="Terakita A"/>
            <person name="Kuratani S"/>
            <person name="Sato K"/>
            <person name="Hyodo S Kuraku.S."/>
        </authorList>
    </citation>
    <scope>NUCLEOTIDE SEQUENCE [LARGE SCALE GENOMIC DNA]</scope>
</reference>
<dbReference type="EMBL" id="BEZZ01002990">
    <property type="protein sequence ID" value="GCC18567.1"/>
    <property type="molecule type" value="Genomic_DNA"/>
</dbReference>
<dbReference type="Proteomes" id="UP000287033">
    <property type="component" value="Unassembled WGS sequence"/>
</dbReference>
<accession>A0A401RK91</accession>
<comment type="caution">
    <text evidence="2">The sequence shown here is derived from an EMBL/GenBank/DDBJ whole genome shotgun (WGS) entry which is preliminary data.</text>
</comment>
<dbReference type="AlphaFoldDB" id="A0A401RK91"/>
<feature type="compositionally biased region" description="Basic and acidic residues" evidence="1">
    <location>
        <begin position="51"/>
        <end position="64"/>
    </location>
</feature>